<evidence type="ECO:0000313" key="10">
    <source>
        <dbReference type="EMBL" id="GMN39111.1"/>
    </source>
</evidence>
<evidence type="ECO:0000256" key="1">
    <source>
        <dbReference type="ARBA" id="ARBA00004141"/>
    </source>
</evidence>
<evidence type="ECO:0000256" key="8">
    <source>
        <dbReference type="SAM" id="MobiDB-lite"/>
    </source>
</evidence>
<keyword evidence="11" id="KW-1185">Reference proteome</keyword>
<feature type="region of interest" description="Disordered" evidence="8">
    <location>
        <begin position="625"/>
        <end position="674"/>
    </location>
</feature>
<keyword evidence="3 9" id="KW-0812">Transmembrane</keyword>
<evidence type="ECO:0008006" key="12">
    <source>
        <dbReference type="Google" id="ProtNLM"/>
    </source>
</evidence>
<feature type="transmembrane region" description="Helical" evidence="9">
    <location>
        <begin position="501"/>
        <end position="519"/>
    </location>
</feature>
<name>A0AA88AEW7_FICCA</name>
<feature type="transmembrane region" description="Helical" evidence="9">
    <location>
        <begin position="145"/>
        <end position="166"/>
    </location>
</feature>
<feature type="compositionally biased region" description="Gly residues" evidence="8">
    <location>
        <begin position="314"/>
        <end position="326"/>
    </location>
</feature>
<sequence length="674" mass="74108">MSLVRKGKINSMAVAGDGSDQSLEHTPTWALATVCFIIISVSLFIEHAIHLLSNWLKRHKKIALFGAVEKLKSELMLLGFMSLFLVVTQDYITKICIPANIADIMLPCRKEDASDEDQEDSAVAVDSCSAKGKVALVSEDAIHQLHIFIFVLAAMQIVFSTVTMGLGRAKTRRWKAWEKETQTTEYLVANVFFVANDLSAAGDGRQRPTPDAGDPHSVVAVDNFLSLPLSLSSPLSRGDSPPAPPPPTSAPAGRPPATPLSLFPFLSLLLSPAAPRPLASPRLARGAWGGGRTGQAGMPGVGGGGRKEKRERGIAGGRPAGAGAGGESPRERGEEREWGRERKSPAAVTDRGLDVGRRRRDGSPASVTCGGKIAGDGEDFGQFFKSVAKVDYLTLRHGFIAAHLSAMHNSFNFQQYIERSLDEDFSIVVGISPLMWFIVVILLLLDVHGWYVYSWLSYVPVLIVLAVGTKLEIIVARMALQIKQQNSVTIGTPLVKPNDDLFWFGKPNFVLTLLHYILFVNAYELAFTVWITVVCSYITLPLYALVTQMGSEFKSKVVEEQVGGIIKRWLAEVRERRKQQEAEQPLQSARPSNLSPEWSSRFPSSTSATEVHPFIRKKPCVVEITEEQEQEEQEERQIQRQSREAVTQEASSSYSRGPHQRVKVEIGVKRGDQS</sequence>
<evidence type="ECO:0000256" key="2">
    <source>
        <dbReference type="ARBA" id="ARBA00006574"/>
    </source>
</evidence>
<comment type="subcellular location">
    <subcellularLocation>
        <location evidence="1">Membrane</location>
        <topology evidence="1">Multi-pass membrane protein</topology>
    </subcellularLocation>
</comment>
<evidence type="ECO:0000256" key="5">
    <source>
        <dbReference type="ARBA" id="ARBA00022989"/>
    </source>
</evidence>
<feature type="region of interest" description="Disordered" evidence="8">
    <location>
        <begin position="580"/>
        <end position="610"/>
    </location>
</feature>
<evidence type="ECO:0000256" key="4">
    <source>
        <dbReference type="ARBA" id="ARBA00022821"/>
    </source>
</evidence>
<dbReference type="InterPro" id="IPR004326">
    <property type="entry name" value="Mlo"/>
</dbReference>
<dbReference type="PANTHER" id="PTHR31942:SF59">
    <property type="entry name" value="MLO-LIKE PROTEIN"/>
    <property type="match status" value="1"/>
</dbReference>
<dbReference type="GO" id="GO:0016020">
    <property type="term" value="C:membrane"/>
    <property type="evidence" value="ECO:0007669"/>
    <property type="project" value="UniProtKB-SubCell"/>
</dbReference>
<accession>A0AA88AEW7</accession>
<keyword evidence="5 9" id="KW-1133">Transmembrane helix</keyword>
<evidence type="ECO:0000256" key="9">
    <source>
        <dbReference type="SAM" id="Phobius"/>
    </source>
</evidence>
<comment type="caution">
    <text evidence="10">The sequence shown here is derived from an EMBL/GenBank/DDBJ whole genome shotgun (WGS) entry which is preliminary data.</text>
</comment>
<feature type="compositionally biased region" description="Basic and acidic residues" evidence="8">
    <location>
        <begin position="328"/>
        <end position="344"/>
    </location>
</feature>
<protein>
    <recommendedName>
        <fullName evidence="12">MLO-like protein</fullName>
    </recommendedName>
</protein>
<feature type="compositionally biased region" description="Polar residues" evidence="8">
    <location>
        <begin position="585"/>
        <end position="609"/>
    </location>
</feature>
<dbReference type="GO" id="GO:0006952">
    <property type="term" value="P:defense response"/>
    <property type="evidence" value="ECO:0007669"/>
    <property type="project" value="UniProtKB-KW"/>
</dbReference>
<feature type="region of interest" description="Disordered" evidence="8">
    <location>
        <begin position="232"/>
        <end position="257"/>
    </location>
</feature>
<dbReference type="EMBL" id="BTGU01000009">
    <property type="protein sequence ID" value="GMN39111.1"/>
    <property type="molecule type" value="Genomic_DNA"/>
</dbReference>
<evidence type="ECO:0000256" key="6">
    <source>
        <dbReference type="ARBA" id="ARBA00023136"/>
    </source>
</evidence>
<reference evidence="10" key="1">
    <citation type="submission" date="2023-07" db="EMBL/GenBank/DDBJ databases">
        <title>draft genome sequence of fig (Ficus carica).</title>
        <authorList>
            <person name="Takahashi T."/>
            <person name="Nishimura K."/>
        </authorList>
    </citation>
    <scope>NUCLEOTIDE SEQUENCE</scope>
</reference>
<feature type="transmembrane region" description="Helical" evidence="9">
    <location>
        <begin position="457"/>
        <end position="480"/>
    </location>
</feature>
<feature type="compositionally biased region" description="Gly residues" evidence="8">
    <location>
        <begin position="287"/>
        <end position="304"/>
    </location>
</feature>
<feature type="compositionally biased region" description="Acidic residues" evidence="8">
    <location>
        <begin position="625"/>
        <end position="634"/>
    </location>
</feature>
<comment type="similarity">
    <text evidence="2">Belongs to the MLO family.</text>
</comment>
<feature type="compositionally biased region" description="Pro residues" evidence="8">
    <location>
        <begin position="241"/>
        <end position="257"/>
    </location>
</feature>
<evidence type="ECO:0000256" key="3">
    <source>
        <dbReference type="ARBA" id="ARBA00022692"/>
    </source>
</evidence>
<dbReference type="Proteomes" id="UP001187192">
    <property type="component" value="Unassembled WGS sequence"/>
</dbReference>
<evidence type="ECO:0000313" key="11">
    <source>
        <dbReference type="Proteomes" id="UP001187192"/>
    </source>
</evidence>
<evidence type="ECO:0000256" key="7">
    <source>
        <dbReference type="ARBA" id="ARBA00023265"/>
    </source>
</evidence>
<feature type="transmembrane region" description="Helical" evidence="9">
    <location>
        <begin position="425"/>
        <end position="445"/>
    </location>
</feature>
<keyword evidence="6 9" id="KW-0472">Membrane</keyword>
<proteinExistence type="inferred from homology"/>
<keyword evidence="7" id="KW-0568">Pathogenesis-related protein</keyword>
<dbReference type="AlphaFoldDB" id="A0AA88AEW7"/>
<feature type="transmembrane region" description="Helical" evidence="9">
    <location>
        <begin position="29"/>
        <end position="52"/>
    </location>
</feature>
<keyword evidence="4" id="KW-0611">Plant defense</keyword>
<feature type="region of interest" description="Disordered" evidence="8">
    <location>
        <begin position="284"/>
        <end position="368"/>
    </location>
</feature>
<feature type="transmembrane region" description="Helical" evidence="9">
    <location>
        <begin position="525"/>
        <end position="546"/>
    </location>
</feature>
<feature type="compositionally biased region" description="Basic and acidic residues" evidence="8">
    <location>
        <begin position="662"/>
        <end position="674"/>
    </location>
</feature>
<dbReference type="PANTHER" id="PTHR31942">
    <property type="entry name" value="MLO-LIKE PROTEIN 1"/>
    <property type="match status" value="1"/>
</dbReference>
<organism evidence="10 11">
    <name type="scientific">Ficus carica</name>
    <name type="common">Common fig</name>
    <dbReference type="NCBI Taxonomy" id="3494"/>
    <lineage>
        <taxon>Eukaryota</taxon>
        <taxon>Viridiplantae</taxon>
        <taxon>Streptophyta</taxon>
        <taxon>Embryophyta</taxon>
        <taxon>Tracheophyta</taxon>
        <taxon>Spermatophyta</taxon>
        <taxon>Magnoliopsida</taxon>
        <taxon>eudicotyledons</taxon>
        <taxon>Gunneridae</taxon>
        <taxon>Pentapetalae</taxon>
        <taxon>rosids</taxon>
        <taxon>fabids</taxon>
        <taxon>Rosales</taxon>
        <taxon>Moraceae</taxon>
        <taxon>Ficeae</taxon>
        <taxon>Ficus</taxon>
    </lineage>
</organism>
<feature type="transmembrane region" description="Helical" evidence="9">
    <location>
        <begin position="73"/>
        <end position="92"/>
    </location>
</feature>
<dbReference type="Pfam" id="PF03094">
    <property type="entry name" value="Mlo"/>
    <property type="match status" value="2"/>
</dbReference>
<gene>
    <name evidence="10" type="ORF">TIFTF001_008341</name>
</gene>